<proteinExistence type="predicted"/>
<name>A0ABU3GZL6_9SPHI</name>
<dbReference type="CDD" id="cd02440">
    <property type="entry name" value="AdoMet_MTases"/>
    <property type="match status" value="1"/>
</dbReference>
<dbReference type="InterPro" id="IPR029063">
    <property type="entry name" value="SAM-dependent_MTases_sf"/>
</dbReference>
<keyword evidence="3" id="KW-0489">Methyltransferase</keyword>
<dbReference type="Proteomes" id="UP001258315">
    <property type="component" value="Unassembled WGS sequence"/>
</dbReference>
<dbReference type="InterPro" id="IPR013216">
    <property type="entry name" value="Methyltransf_11"/>
</dbReference>
<dbReference type="GO" id="GO:0032259">
    <property type="term" value="P:methylation"/>
    <property type="evidence" value="ECO:0007669"/>
    <property type="project" value="UniProtKB-KW"/>
</dbReference>
<dbReference type="Pfam" id="PF08241">
    <property type="entry name" value="Methyltransf_11"/>
    <property type="match status" value="1"/>
</dbReference>
<dbReference type="GO" id="GO:0008168">
    <property type="term" value="F:methyltransferase activity"/>
    <property type="evidence" value="ECO:0007669"/>
    <property type="project" value="UniProtKB-KW"/>
</dbReference>
<dbReference type="Gene3D" id="3.40.50.150">
    <property type="entry name" value="Vaccinia Virus protein VP39"/>
    <property type="match status" value="1"/>
</dbReference>
<gene>
    <name evidence="3" type="ORF">QE417_004268</name>
</gene>
<evidence type="ECO:0000256" key="1">
    <source>
        <dbReference type="ARBA" id="ARBA00022679"/>
    </source>
</evidence>
<dbReference type="RefSeq" id="WP_311953441.1">
    <property type="nucleotide sequence ID" value="NZ_JAVLVU010000001.1"/>
</dbReference>
<evidence type="ECO:0000259" key="2">
    <source>
        <dbReference type="Pfam" id="PF08241"/>
    </source>
</evidence>
<keyword evidence="1" id="KW-0808">Transferase</keyword>
<comment type="caution">
    <text evidence="3">The sequence shown here is derived from an EMBL/GenBank/DDBJ whole genome shotgun (WGS) entry which is preliminary data.</text>
</comment>
<keyword evidence="4" id="KW-1185">Reference proteome</keyword>
<accession>A0ABU3GZL6</accession>
<protein>
    <submittedName>
        <fullName evidence="3">Precorrin-6B methylase 2</fullName>
    </submittedName>
</protein>
<dbReference type="EMBL" id="JAVLVU010000001">
    <property type="protein sequence ID" value="MDT3405196.1"/>
    <property type="molecule type" value="Genomic_DNA"/>
</dbReference>
<evidence type="ECO:0000313" key="4">
    <source>
        <dbReference type="Proteomes" id="UP001258315"/>
    </source>
</evidence>
<evidence type="ECO:0000313" key="3">
    <source>
        <dbReference type="EMBL" id="MDT3405196.1"/>
    </source>
</evidence>
<sequence length="245" mass="27841">MLNLRTYLFPAVFLFCCCTQPASRHQTEQKAAQQKDTVYTYKKPAKNGIGKVYKGREIAQVMGFSGAGWLERDTRNQEENVQLAVENLPVNKNSIVADIGAGTGFYTFRISPKVSKVYAIELQDEALDYLKLRSKELKQKNVEVVKGEEKAPNLPNSSVDLALMVDVYHELEFPQEYLQALYKSLKPGGKIVMLEYRGEDPEVPIKELHKTTEKQITKELAANGFSFVEDKNGLPMQHFLIYQKK</sequence>
<reference evidence="4" key="1">
    <citation type="submission" date="2023-07" db="EMBL/GenBank/DDBJ databases">
        <title>Functional and genomic diversity of the sorghum phyllosphere microbiome.</title>
        <authorList>
            <person name="Shade A."/>
        </authorList>
    </citation>
    <scope>NUCLEOTIDE SEQUENCE [LARGE SCALE GENOMIC DNA]</scope>
    <source>
        <strain evidence="4">SORGH_AS_0422</strain>
    </source>
</reference>
<organism evidence="3 4">
    <name type="scientific">Mucilaginibacter terrae</name>
    <dbReference type="NCBI Taxonomy" id="1955052"/>
    <lineage>
        <taxon>Bacteria</taxon>
        <taxon>Pseudomonadati</taxon>
        <taxon>Bacteroidota</taxon>
        <taxon>Sphingobacteriia</taxon>
        <taxon>Sphingobacteriales</taxon>
        <taxon>Sphingobacteriaceae</taxon>
        <taxon>Mucilaginibacter</taxon>
    </lineage>
</organism>
<dbReference type="PANTHER" id="PTHR43861">
    <property type="entry name" value="TRANS-ACONITATE 2-METHYLTRANSFERASE-RELATED"/>
    <property type="match status" value="1"/>
</dbReference>
<feature type="domain" description="Methyltransferase type 11" evidence="2">
    <location>
        <begin position="98"/>
        <end position="193"/>
    </location>
</feature>
<dbReference type="PANTHER" id="PTHR43861:SF3">
    <property type="entry name" value="PUTATIVE (AFU_ORTHOLOGUE AFUA_2G14390)-RELATED"/>
    <property type="match status" value="1"/>
</dbReference>
<dbReference type="SUPFAM" id="SSF53335">
    <property type="entry name" value="S-adenosyl-L-methionine-dependent methyltransferases"/>
    <property type="match status" value="1"/>
</dbReference>